<proteinExistence type="predicted"/>
<protein>
    <recommendedName>
        <fullName evidence="2">Elongation factor Ts</fullName>
    </recommendedName>
</protein>
<name>A0A0F8ZIS5_9ZZZZ</name>
<sequence>FEVGEGIEKAVDNFAEEVMAQVKGN</sequence>
<comment type="caution">
    <text evidence="1">The sequence shown here is derived from an EMBL/GenBank/DDBJ whole genome shotgun (WGS) entry which is preliminary data.</text>
</comment>
<dbReference type="SUPFAM" id="SSF54713">
    <property type="entry name" value="Elongation factor Ts (EF-Ts), dimerisation domain"/>
    <property type="match status" value="1"/>
</dbReference>
<dbReference type="EMBL" id="LAZR01047660">
    <property type="protein sequence ID" value="KKK93708.1"/>
    <property type="molecule type" value="Genomic_DNA"/>
</dbReference>
<evidence type="ECO:0008006" key="2">
    <source>
        <dbReference type="Google" id="ProtNLM"/>
    </source>
</evidence>
<gene>
    <name evidence="1" type="ORF">LCGC14_2690160</name>
</gene>
<accession>A0A0F8ZIS5</accession>
<evidence type="ECO:0000313" key="1">
    <source>
        <dbReference type="EMBL" id="KKK93708.1"/>
    </source>
</evidence>
<dbReference type="AlphaFoldDB" id="A0A0F8ZIS5"/>
<organism evidence="1">
    <name type="scientific">marine sediment metagenome</name>
    <dbReference type="NCBI Taxonomy" id="412755"/>
    <lineage>
        <taxon>unclassified sequences</taxon>
        <taxon>metagenomes</taxon>
        <taxon>ecological metagenomes</taxon>
    </lineage>
</organism>
<reference evidence="1" key="1">
    <citation type="journal article" date="2015" name="Nature">
        <title>Complex archaea that bridge the gap between prokaryotes and eukaryotes.</title>
        <authorList>
            <person name="Spang A."/>
            <person name="Saw J.H."/>
            <person name="Jorgensen S.L."/>
            <person name="Zaremba-Niedzwiedzka K."/>
            <person name="Martijn J."/>
            <person name="Lind A.E."/>
            <person name="van Eijk R."/>
            <person name="Schleper C."/>
            <person name="Guy L."/>
            <person name="Ettema T.J."/>
        </authorList>
    </citation>
    <scope>NUCLEOTIDE SEQUENCE</scope>
</reference>
<feature type="non-terminal residue" evidence="1">
    <location>
        <position position="1"/>
    </location>
</feature>
<dbReference type="InterPro" id="IPR036402">
    <property type="entry name" value="EF-Ts_dimer_sf"/>
</dbReference>